<dbReference type="PANTHER" id="PTHR45691:SF6">
    <property type="entry name" value="PROTEIN DIAPHANOUS"/>
    <property type="match status" value="1"/>
</dbReference>
<feature type="compositionally biased region" description="Basic and acidic residues" evidence="1">
    <location>
        <begin position="220"/>
        <end position="234"/>
    </location>
</feature>
<feature type="compositionally biased region" description="Basic and acidic residues" evidence="1">
    <location>
        <begin position="469"/>
        <end position="508"/>
    </location>
</feature>
<evidence type="ECO:0000259" key="2">
    <source>
        <dbReference type="Pfam" id="PF26118"/>
    </source>
</evidence>
<dbReference type="AlphaFoldDB" id="A0A9Q8P8V7"/>
<feature type="region of interest" description="Disordered" evidence="1">
    <location>
        <begin position="1"/>
        <end position="515"/>
    </location>
</feature>
<feature type="compositionally biased region" description="Basic and acidic residues" evidence="1">
    <location>
        <begin position="147"/>
        <end position="190"/>
    </location>
</feature>
<dbReference type="InterPro" id="IPR051412">
    <property type="entry name" value="Formin_Homology_Diaphanous_sf"/>
</dbReference>
<dbReference type="KEGG" id="ffu:CLAFUR5_06399"/>
<gene>
    <name evidence="3" type="ORF">CLAFUR5_06399</name>
</gene>
<feature type="compositionally biased region" description="Basic and acidic residues" evidence="1">
    <location>
        <begin position="244"/>
        <end position="257"/>
    </location>
</feature>
<dbReference type="GO" id="GO:0030041">
    <property type="term" value="P:actin filament polymerization"/>
    <property type="evidence" value="ECO:0007669"/>
    <property type="project" value="TreeGrafter"/>
</dbReference>
<feature type="compositionally biased region" description="Pro residues" evidence="1">
    <location>
        <begin position="606"/>
        <end position="621"/>
    </location>
</feature>
<dbReference type="EMBL" id="CP090167">
    <property type="protein sequence ID" value="UJO17609.1"/>
    <property type="molecule type" value="Genomic_DNA"/>
</dbReference>
<evidence type="ECO:0000256" key="1">
    <source>
        <dbReference type="SAM" id="MobiDB-lite"/>
    </source>
</evidence>
<feature type="domain" description="DUF8035" evidence="2">
    <location>
        <begin position="649"/>
        <end position="702"/>
    </location>
</feature>
<feature type="compositionally biased region" description="Basic and acidic residues" evidence="1">
    <location>
        <begin position="1"/>
        <end position="34"/>
    </location>
</feature>
<feature type="compositionally biased region" description="Basic and acidic residues" evidence="1">
    <location>
        <begin position="335"/>
        <end position="347"/>
    </location>
</feature>
<dbReference type="InterPro" id="IPR058348">
    <property type="entry name" value="DUF8035"/>
</dbReference>
<dbReference type="PRINTS" id="PR01217">
    <property type="entry name" value="PRICHEXTENSN"/>
</dbReference>
<dbReference type="GO" id="GO:0005884">
    <property type="term" value="C:actin filament"/>
    <property type="evidence" value="ECO:0007669"/>
    <property type="project" value="TreeGrafter"/>
</dbReference>
<feature type="compositionally biased region" description="Basic and acidic residues" evidence="1">
    <location>
        <begin position="622"/>
        <end position="649"/>
    </location>
</feature>
<feature type="compositionally biased region" description="Basic and acidic residues" evidence="1">
    <location>
        <begin position="266"/>
        <end position="303"/>
    </location>
</feature>
<dbReference type="RefSeq" id="XP_047761975.1">
    <property type="nucleotide sequence ID" value="XM_047905547.1"/>
</dbReference>
<feature type="compositionally biased region" description="Pro residues" evidence="1">
    <location>
        <begin position="432"/>
        <end position="446"/>
    </location>
</feature>
<feature type="region of interest" description="Disordered" evidence="1">
    <location>
        <begin position="597"/>
        <end position="649"/>
    </location>
</feature>
<evidence type="ECO:0000313" key="3">
    <source>
        <dbReference type="EMBL" id="UJO17609.1"/>
    </source>
</evidence>
<feature type="compositionally biased region" description="Pro residues" evidence="1">
    <location>
        <begin position="354"/>
        <end position="363"/>
    </location>
</feature>
<dbReference type="GeneID" id="71986277"/>
<protein>
    <recommendedName>
        <fullName evidence="2">DUF8035 domain-containing protein</fullName>
    </recommendedName>
</protein>
<feature type="compositionally biased region" description="Pro residues" evidence="1">
    <location>
        <begin position="725"/>
        <end position="735"/>
    </location>
</feature>
<feature type="compositionally biased region" description="Basic and acidic residues" evidence="1">
    <location>
        <begin position="202"/>
        <end position="211"/>
    </location>
</feature>
<proteinExistence type="predicted"/>
<reference evidence="3" key="2">
    <citation type="journal article" date="2022" name="Microb. Genom.">
        <title>A chromosome-scale genome assembly of the tomato pathogen Cladosporium fulvum reveals a compartmentalized genome architecture and the presence of a dispensable chromosome.</title>
        <authorList>
            <person name="Zaccaron A.Z."/>
            <person name="Chen L.H."/>
            <person name="Samaras A."/>
            <person name="Stergiopoulos I."/>
        </authorList>
    </citation>
    <scope>NUCLEOTIDE SEQUENCE</scope>
    <source>
        <strain evidence="3">Race5_Kim</strain>
    </source>
</reference>
<feature type="compositionally biased region" description="Basic and acidic residues" evidence="1">
    <location>
        <begin position="119"/>
        <end position="137"/>
    </location>
</feature>
<feature type="compositionally biased region" description="Pro residues" evidence="1">
    <location>
        <begin position="394"/>
        <end position="403"/>
    </location>
</feature>
<dbReference type="OrthoDB" id="5410752at2759"/>
<keyword evidence="4" id="KW-1185">Reference proteome</keyword>
<sequence length="759" mass="89647">MSRHPRDRDREYRVADRYEERESDFYRRPRHERDYDDLEVDMTRSSYPEPQRDSRRAETVVKERDTVVSDRRTERGPRVPDFLREDYAKQSNAGQLVVRRDDSSEDDYVSRAPSRRSRAPTERPAEKEEIMFREERSAAPLPYPRSQKSEVHYKDDEEKSIVYRERPRSRAPPREERDEIDIKIHREESRAPPPPRSEAPVEEIRFRRGGGDRPAPPRSTVEKTEIDITERERSAAPPPSRARTVIDREEVDIRESPRSPAPPPLRKVEREEFEFREREVRSPPGRGRDFSREEIDINIREQSRGPAPRHRSQSRGVLVGRKSEEWIVRRPRTPPPREYEKEEIIIRRKERTPSPSPPPPPPTYEKEEIIIRRKARTPTPEPPPREPTPEPEPEPSPPPPPALEPIYRPPIIQEVITHHRHIDHGVERARSPTPPPPAPPSPPPAPPKEETREEDLEISISRKGTRNGKAYEEEITIDRERKETETPGRELERYPDRKRSVSVIDRRRSPSPRRRYYDDEMAAEAEYYNRKLASRAYPGEAYNGATKDWGLVDIPPGTERVRMDGVGGGAQELYWDRYAGTRKGRFISGDRIYEDEYGSPINGHRSPPPLPPAAPPAPAPPRESRETKEEIKITHTHTNEERPRERKRDKMWTEVTKDLVIKEAIEEMGYDYEETDEHFYVIEYLKYEDVLRLVEISEEIKKERRDRILEIQWEREERERRPKMLPAPPPIPAPPRSKYDEVIYEREYIYDRDGRRYRR</sequence>
<dbReference type="Pfam" id="PF26118">
    <property type="entry name" value="DUF8035"/>
    <property type="match status" value="1"/>
</dbReference>
<name>A0A9Q8P8V7_PASFU</name>
<feature type="compositionally biased region" description="Basic and acidic residues" evidence="1">
    <location>
        <begin position="50"/>
        <end position="88"/>
    </location>
</feature>
<reference evidence="3" key="1">
    <citation type="submission" date="2021-12" db="EMBL/GenBank/DDBJ databases">
        <authorList>
            <person name="Zaccaron A."/>
            <person name="Stergiopoulos I."/>
        </authorList>
    </citation>
    <scope>NUCLEOTIDE SEQUENCE</scope>
    <source>
        <strain evidence="3">Race5_Kim</strain>
    </source>
</reference>
<dbReference type="Proteomes" id="UP000756132">
    <property type="component" value="Chromosome 5"/>
</dbReference>
<evidence type="ECO:0000313" key="4">
    <source>
        <dbReference type="Proteomes" id="UP000756132"/>
    </source>
</evidence>
<organism evidence="3 4">
    <name type="scientific">Passalora fulva</name>
    <name type="common">Tomato leaf mold</name>
    <name type="synonym">Cladosporium fulvum</name>
    <dbReference type="NCBI Taxonomy" id="5499"/>
    <lineage>
        <taxon>Eukaryota</taxon>
        <taxon>Fungi</taxon>
        <taxon>Dikarya</taxon>
        <taxon>Ascomycota</taxon>
        <taxon>Pezizomycotina</taxon>
        <taxon>Dothideomycetes</taxon>
        <taxon>Dothideomycetidae</taxon>
        <taxon>Mycosphaerellales</taxon>
        <taxon>Mycosphaerellaceae</taxon>
        <taxon>Fulvia</taxon>
    </lineage>
</organism>
<accession>A0A9Q8P8V7</accession>
<feature type="region of interest" description="Disordered" evidence="1">
    <location>
        <begin position="718"/>
        <end position="737"/>
    </location>
</feature>
<dbReference type="PANTHER" id="PTHR45691">
    <property type="entry name" value="PROTEIN DIAPHANOUS"/>
    <property type="match status" value="1"/>
</dbReference>